<evidence type="ECO:0000256" key="4">
    <source>
        <dbReference type="ARBA" id="ARBA00044746"/>
    </source>
</evidence>
<evidence type="ECO:0000256" key="2">
    <source>
        <dbReference type="ARBA" id="ARBA00022618"/>
    </source>
</evidence>
<sequence>MTPISLHEAASMQALAAAWSAEPLHNADSAVAAWSARLAAVLAALMHARQPGGTTPLPTTLITSTEAEQQAMLTRALDAVAPALVPSLAAAWDHAAWVAGLATWLDPTACDVPPLPVRRTVLVWLLRHWTTDATRARALLAGLVADDHLSRWAVPIAQYARDAADLSPADGASDPATTAAATIESEAAAPARFYADAGLAVVYNCVQTDAGLLAVVLAHAPSLVAVPCAIAHPSDRTFQMRLAWAKRLAGDADAIVAWTRGLAVAAPDRAAGMAQLATLWPLLKSAYAADYETITADDWPAVAATLSPAVVAATTALLGLQPATLVAVLAVLTGVLEAPCPAHAPSAGRCAACTCATCHRAVQATRAVLDILVMATTRANVPFNQTDLIPLCLRLLAVFPSTPRVTVRPPPSAAPTTADAAPAASSSGAAPSLLGKRAEREGADARPSVSSLSAASLSPSGRSSPSPSPSPSTTAAAAAAAAAAAPRVVASVPPSAAMEAPAITSPALLLAKSDVMRILSNLCWRNPDAQNRVRTEDGIPVVLNHCVIDDTNPYLKEVALFCIRNLCESNPANQAAIEQLKAEEVLPESTMTKLGLGEMNTAVF</sequence>
<dbReference type="Gene3D" id="1.25.10.10">
    <property type="entry name" value="Leucine-rich Repeat Variant"/>
    <property type="match status" value="1"/>
</dbReference>
<dbReference type="GO" id="GO:0005829">
    <property type="term" value="C:cytosol"/>
    <property type="evidence" value="ECO:0007669"/>
    <property type="project" value="TreeGrafter"/>
</dbReference>
<dbReference type="InterPro" id="IPR011989">
    <property type="entry name" value="ARM-like"/>
</dbReference>
<keyword evidence="2" id="KW-0132">Cell division</keyword>
<evidence type="ECO:0000313" key="10">
    <source>
        <dbReference type="Proteomes" id="UP000274922"/>
    </source>
</evidence>
<keyword evidence="3" id="KW-0131">Cell cycle</keyword>
<protein>
    <recommendedName>
        <fullName evidence="5">Ataxin-10 homolog</fullName>
    </recommendedName>
    <alternativeName>
        <fullName evidence="6">Copper transport protein 86</fullName>
    </alternativeName>
</protein>
<proteinExistence type="inferred from homology"/>
<feature type="region of interest" description="Disordered" evidence="7">
    <location>
        <begin position="404"/>
        <end position="474"/>
    </location>
</feature>
<evidence type="ECO:0000256" key="3">
    <source>
        <dbReference type="ARBA" id="ARBA00023306"/>
    </source>
</evidence>
<evidence type="ECO:0000256" key="1">
    <source>
        <dbReference type="ARBA" id="ARBA00008384"/>
    </source>
</evidence>
<dbReference type="InterPro" id="IPR051374">
    <property type="entry name" value="Ataxin-10/CTR86_families"/>
</dbReference>
<reference evidence="10" key="1">
    <citation type="journal article" date="2018" name="Nat. Microbiol.">
        <title>Leveraging single-cell genomics to expand the fungal tree of life.</title>
        <authorList>
            <person name="Ahrendt S.R."/>
            <person name="Quandt C.A."/>
            <person name="Ciobanu D."/>
            <person name="Clum A."/>
            <person name="Salamov A."/>
            <person name="Andreopoulos B."/>
            <person name="Cheng J.F."/>
            <person name="Woyke T."/>
            <person name="Pelin A."/>
            <person name="Henrissat B."/>
            <person name="Reynolds N.K."/>
            <person name="Benny G.L."/>
            <person name="Smith M.E."/>
            <person name="James T.Y."/>
            <person name="Grigoriev I.V."/>
        </authorList>
    </citation>
    <scope>NUCLEOTIDE SEQUENCE [LARGE SCALE GENOMIC DNA]</scope>
    <source>
        <strain evidence="10">ATCC 52028</strain>
    </source>
</reference>
<gene>
    <name evidence="9" type="ORF">CXG81DRAFT_25798</name>
</gene>
<dbReference type="PANTHER" id="PTHR13255:SF0">
    <property type="entry name" value="ATAXIN-10"/>
    <property type="match status" value="1"/>
</dbReference>
<dbReference type="GO" id="GO:0051301">
    <property type="term" value="P:cell division"/>
    <property type="evidence" value="ECO:0007669"/>
    <property type="project" value="UniProtKB-KW"/>
</dbReference>
<dbReference type="EMBL" id="ML014169">
    <property type="protein sequence ID" value="RKP01523.1"/>
    <property type="molecule type" value="Genomic_DNA"/>
</dbReference>
<feature type="domain" description="Ataxin-10" evidence="8">
    <location>
        <begin position="512"/>
        <end position="596"/>
    </location>
</feature>
<dbReference type="InterPro" id="IPR016024">
    <property type="entry name" value="ARM-type_fold"/>
</dbReference>
<dbReference type="Proteomes" id="UP000274922">
    <property type="component" value="Unassembled WGS sequence"/>
</dbReference>
<dbReference type="SUPFAM" id="SSF48371">
    <property type="entry name" value="ARM repeat"/>
    <property type="match status" value="1"/>
</dbReference>
<dbReference type="InterPro" id="IPR019156">
    <property type="entry name" value="Ataxin-10_domain"/>
</dbReference>
<accession>A0A4P9X8B6</accession>
<evidence type="ECO:0000313" key="9">
    <source>
        <dbReference type="EMBL" id="RKP01523.1"/>
    </source>
</evidence>
<feature type="compositionally biased region" description="Low complexity" evidence="7">
    <location>
        <begin position="414"/>
        <end position="432"/>
    </location>
</feature>
<dbReference type="Pfam" id="PF09759">
    <property type="entry name" value="Atx10homo_assoc"/>
    <property type="match status" value="1"/>
</dbReference>
<dbReference type="PANTHER" id="PTHR13255">
    <property type="entry name" value="ATAXIN-10"/>
    <property type="match status" value="1"/>
</dbReference>
<evidence type="ECO:0000256" key="6">
    <source>
        <dbReference type="ARBA" id="ARBA00044805"/>
    </source>
</evidence>
<dbReference type="OrthoDB" id="379794at2759"/>
<comment type="function">
    <text evidence="4">May play a role in the regulation of cytokinesis.</text>
</comment>
<name>A0A4P9X8B6_9FUNG</name>
<keyword evidence="10" id="KW-1185">Reference proteome</keyword>
<feature type="compositionally biased region" description="Low complexity" evidence="7">
    <location>
        <begin position="445"/>
        <end position="474"/>
    </location>
</feature>
<organism evidence="9 10">
    <name type="scientific">Caulochytrium protostelioides</name>
    <dbReference type="NCBI Taxonomy" id="1555241"/>
    <lineage>
        <taxon>Eukaryota</taxon>
        <taxon>Fungi</taxon>
        <taxon>Fungi incertae sedis</taxon>
        <taxon>Chytridiomycota</taxon>
        <taxon>Chytridiomycota incertae sedis</taxon>
        <taxon>Chytridiomycetes</taxon>
        <taxon>Caulochytriales</taxon>
        <taxon>Caulochytriaceae</taxon>
        <taxon>Caulochytrium</taxon>
    </lineage>
</organism>
<evidence type="ECO:0000259" key="8">
    <source>
        <dbReference type="Pfam" id="PF09759"/>
    </source>
</evidence>
<evidence type="ECO:0000256" key="7">
    <source>
        <dbReference type="SAM" id="MobiDB-lite"/>
    </source>
</evidence>
<evidence type="ECO:0000256" key="5">
    <source>
        <dbReference type="ARBA" id="ARBA00044801"/>
    </source>
</evidence>
<dbReference type="AlphaFoldDB" id="A0A4P9X8B6"/>
<dbReference type="STRING" id="1555241.A0A4P9X8B6"/>
<comment type="similarity">
    <text evidence="1">Belongs to the ataxin-10 family.</text>
</comment>